<dbReference type="RefSeq" id="WP_124709823.1">
    <property type="nucleotide sequence ID" value="NZ_CP033972.1"/>
</dbReference>
<proteinExistence type="inferred from homology"/>
<dbReference type="Proteomes" id="UP000271469">
    <property type="component" value="Chromosome"/>
</dbReference>
<evidence type="ECO:0000313" key="7">
    <source>
        <dbReference type="EMBL" id="AZG47469.1"/>
    </source>
</evidence>
<gene>
    <name evidence="7" type="ORF">D7316_04080</name>
</gene>
<comment type="similarity">
    <text evidence="2">Belongs to the pterin-4-alpha-carbinolamine dehydratase family.</text>
</comment>
<evidence type="ECO:0000256" key="3">
    <source>
        <dbReference type="ARBA" id="ARBA00013252"/>
    </source>
</evidence>
<accession>A0A3G8JSD7</accession>
<keyword evidence="8" id="KW-1185">Reference proteome</keyword>
<reference evidence="7 8" key="1">
    <citation type="submission" date="2018-11" db="EMBL/GenBank/DDBJ databases">
        <title>Gordonia insulae sp. nov., isolated from an island soil.</title>
        <authorList>
            <person name="Kim Y.S."/>
            <person name="Kim S.B."/>
        </authorList>
    </citation>
    <scope>NUCLEOTIDE SEQUENCE [LARGE SCALE GENOMIC DNA]</scope>
    <source>
        <strain evidence="7 8">MMS17-SY073</strain>
    </source>
</reference>
<keyword evidence="5 7" id="KW-0456">Lyase</keyword>
<evidence type="ECO:0000256" key="1">
    <source>
        <dbReference type="ARBA" id="ARBA00001554"/>
    </source>
</evidence>
<comment type="catalytic activity">
    <reaction evidence="1">
        <text>(4aS,6R)-4a-hydroxy-L-erythro-5,6,7,8-tetrahydrobiopterin = (6R)-L-erythro-6,7-dihydrobiopterin + H2O</text>
        <dbReference type="Rhea" id="RHEA:11920"/>
        <dbReference type="ChEBI" id="CHEBI:15377"/>
        <dbReference type="ChEBI" id="CHEBI:15642"/>
        <dbReference type="ChEBI" id="CHEBI:43120"/>
        <dbReference type="EC" id="4.2.1.96"/>
    </reaction>
</comment>
<dbReference type="InterPro" id="IPR036428">
    <property type="entry name" value="PCD_sf"/>
</dbReference>
<dbReference type="PANTHER" id="PTHR12599">
    <property type="entry name" value="PTERIN-4-ALPHA-CARBINOLAMINE DEHYDRATASE"/>
    <property type="match status" value="1"/>
</dbReference>
<dbReference type="InterPro" id="IPR001533">
    <property type="entry name" value="Pterin_deHydtase"/>
</dbReference>
<dbReference type="GO" id="GO:0006729">
    <property type="term" value="P:tetrahydrobiopterin biosynthetic process"/>
    <property type="evidence" value="ECO:0007669"/>
    <property type="project" value="InterPro"/>
</dbReference>
<dbReference type="GO" id="GO:0008124">
    <property type="term" value="F:4-alpha-hydroxytetrahydrobiopterin dehydratase activity"/>
    <property type="evidence" value="ECO:0007669"/>
    <property type="project" value="UniProtKB-EC"/>
</dbReference>
<dbReference type="Pfam" id="PF18029">
    <property type="entry name" value="Glyoxalase_6"/>
    <property type="match status" value="1"/>
</dbReference>
<dbReference type="Gene3D" id="3.30.1360.20">
    <property type="entry name" value="Transcriptional coactivator/pterin dehydratase"/>
    <property type="match status" value="1"/>
</dbReference>
<dbReference type="SUPFAM" id="SSF54593">
    <property type="entry name" value="Glyoxalase/Bleomycin resistance protein/Dihydroxybiphenyl dioxygenase"/>
    <property type="match status" value="1"/>
</dbReference>
<protein>
    <recommendedName>
        <fullName evidence="4">Putative pterin-4-alpha-carbinolamine dehydratase</fullName>
        <ecNumber evidence="3">4.2.1.96</ecNumber>
    </recommendedName>
</protein>
<dbReference type="InterPro" id="IPR041581">
    <property type="entry name" value="Glyoxalase_6"/>
</dbReference>
<evidence type="ECO:0000256" key="2">
    <source>
        <dbReference type="ARBA" id="ARBA00006472"/>
    </source>
</evidence>
<dbReference type="EMBL" id="CP033972">
    <property type="protein sequence ID" value="AZG47469.1"/>
    <property type="molecule type" value="Genomic_DNA"/>
</dbReference>
<dbReference type="Gene3D" id="3.10.180.10">
    <property type="entry name" value="2,3-Dihydroxybiphenyl 1,2-Dioxygenase, domain 1"/>
    <property type="match status" value="1"/>
</dbReference>
<dbReference type="AlphaFoldDB" id="A0A3G8JSD7"/>
<dbReference type="EC" id="4.2.1.96" evidence="3"/>
<evidence type="ECO:0000259" key="6">
    <source>
        <dbReference type="Pfam" id="PF18029"/>
    </source>
</evidence>
<evidence type="ECO:0000313" key="8">
    <source>
        <dbReference type="Proteomes" id="UP000271469"/>
    </source>
</evidence>
<evidence type="ECO:0000256" key="5">
    <source>
        <dbReference type="ARBA" id="ARBA00023239"/>
    </source>
</evidence>
<name>A0A3G8JSD7_9ACTN</name>
<feature type="domain" description="Glyoxalase-like" evidence="6">
    <location>
        <begin position="113"/>
        <end position="216"/>
    </location>
</feature>
<dbReference type="InterPro" id="IPR029068">
    <property type="entry name" value="Glyas_Bleomycin-R_OHBP_Dase"/>
</dbReference>
<dbReference type="SUPFAM" id="SSF55248">
    <property type="entry name" value="PCD-like"/>
    <property type="match status" value="1"/>
</dbReference>
<dbReference type="KEGG" id="gom:D7316_04080"/>
<evidence type="ECO:0000256" key="4">
    <source>
        <dbReference type="ARBA" id="ARBA00021735"/>
    </source>
</evidence>
<dbReference type="OrthoDB" id="15077at2"/>
<dbReference type="PANTHER" id="PTHR12599:SF0">
    <property type="entry name" value="PTERIN-4-ALPHA-CARBINOLAMINE DEHYDRATASE"/>
    <property type="match status" value="1"/>
</dbReference>
<sequence>MTGSTRTPVSAAAATEAISDPWRVLADTLYAAYKTGGMVKGGEFVARIIDAAEAVQHHPDIELRYGSVHLALTTHSANALTEADVALANTITGIAADLGLEALPAPPARFELGIDALDIAAIRPFWKAVLGYRDEPEETSVDLADPAGILPGVWFQQMDGPRPERNRIHVDLWVPHDVVEDRIAAALQADGQLLTDEFAPEWWVLADPEGNEICLCTWQNRD</sequence>
<organism evidence="7 8">
    <name type="scientific">Gordonia insulae</name>
    <dbReference type="NCBI Taxonomy" id="2420509"/>
    <lineage>
        <taxon>Bacteria</taxon>
        <taxon>Bacillati</taxon>
        <taxon>Actinomycetota</taxon>
        <taxon>Actinomycetes</taxon>
        <taxon>Mycobacteriales</taxon>
        <taxon>Gordoniaceae</taxon>
        <taxon>Gordonia</taxon>
    </lineage>
</organism>
<dbReference type="Pfam" id="PF01329">
    <property type="entry name" value="Pterin_4a"/>
    <property type="match status" value="1"/>
</dbReference>
<dbReference type="CDD" id="cd00488">
    <property type="entry name" value="PCD_DCoH"/>
    <property type="match status" value="1"/>
</dbReference>